<dbReference type="AlphaFoldDB" id="A0A7X0IDF8"/>
<evidence type="ECO:0000313" key="5">
    <source>
        <dbReference type="EMBL" id="MBB6472975.1"/>
    </source>
</evidence>
<feature type="active site" description="Proton acceptor" evidence="2">
    <location>
        <position position="173"/>
    </location>
</feature>
<dbReference type="InterPro" id="IPR015424">
    <property type="entry name" value="PyrdxlP-dep_Trfase"/>
</dbReference>
<dbReference type="InterPro" id="IPR012749">
    <property type="entry name" value="WecE-like"/>
</dbReference>
<dbReference type="GO" id="GO:0030170">
    <property type="term" value="F:pyridoxal phosphate binding"/>
    <property type="evidence" value="ECO:0007669"/>
    <property type="project" value="TreeGrafter"/>
</dbReference>
<dbReference type="Pfam" id="PF01041">
    <property type="entry name" value="DegT_DnrJ_EryC1"/>
    <property type="match status" value="1"/>
</dbReference>
<keyword evidence="5" id="KW-0032">Aminotransferase</keyword>
<comment type="cofactor">
    <cofactor evidence="1">
        <name>pyridoxal 5'-phosphate</name>
        <dbReference type="ChEBI" id="CHEBI:597326"/>
    </cofactor>
</comment>
<dbReference type="NCBIfam" id="TIGR02379">
    <property type="entry name" value="ECA_wecE"/>
    <property type="match status" value="1"/>
</dbReference>
<dbReference type="EC" id="2.6.1.59" evidence="5"/>
<accession>A0A7X0IDF8</accession>
<dbReference type="GO" id="GO:0019180">
    <property type="term" value="F:dTDP-4-amino-4,6-dideoxygalactose transaminase activity"/>
    <property type="evidence" value="ECO:0007669"/>
    <property type="project" value="UniProtKB-EC"/>
</dbReference>
<comment type="similarity">
    <text evidence="4">Belongs to the DegT/DnrJ/EryC1 family.</text>
</comment>
<dbReference type="Proteomes" id="UP000555564">
    <property type="component" value="Unassembled WGS sequence"/>
</dbReference>
<dbReference type="Gene3D" id="3.90.1150.10">
    <property type="entry name" value="Aspartate Aminotransferase, domain 1"/>
    <property type="match status" value="1"/>
</dbReference>
<dbReference type="PANTHER" id="PTHR30244:SF34">
    <property type="entry name" value="DTDP-4-AMINO-4,6-DIDEOXYGALACTOSE TRANSAMINASE"/>
    <property type="match status" value="1"/>
</dbReference>
<dbReference type="InterPro" id="IPR000653">
    <property type="entry name" value="DegT/StrS_aminotransferase"/>
</dbReference>
<reference evidence="5 6" key="1">
    <citation type="submission" date="2020-08" db="EMBL/GenBank/DDBJ databases">
        <title>Sequencing the genomes of 1000 actinobacteria strains.</title>
        <authorList>
            <person name="Klenk H.-P."/>
        </authorList>
    </citation>
    <scope>NUCLEOTIDE SEQUENCE [LARGE SCALE GENOMIC DNA]</scope>
    <source>
        <strain evidence="5 6">DSM 44936</strain>
    </source>
</reference>
<dbReference type="PANTHER" id="PTHR30244">
    <property type="entry name" value="TRANSAMINASE"/>
    <property type="match status" value="1"/>
</dbReference>
<dbReference type="InterPro" id="IPR015422">
    <property type="entry name" value="PyrdxlP-dep_Trfase_small"/>
</dbReference>
<dbReference type="NCBIfam" id="NF008687">
    <property type="entry name" value="PRK11706.1"/>
    <property type="match status" value="1"/>
</dbReference>
<keyword evidence="6" id="KW-1185">Reference proteome</keyword>
<comment type="caution">
    <text evidence="5">The sequence shown here is derived from an EMBL/GenBank/DDBJ whole genome shotgun (WGS) entry which is preliminary data.</text>
</comment>
<dbReference type="Gene3D" id="3.40.640.10">
    <property type="entry name" value="Type I PLP-dependent aspartate aminotransferase-like (Major domain)"/>
    <property type="match status" value="1"/>
</dbReference>
<keyword evidence="5" id="KW-0808">Transferase</keyword>
<dbReference type="GO" id="GO:0000271">
    <property type="term" value="P:polysaccharide biosynthetic process"/>
    <property type="evidence" value="ECO:0007669"/>
    <property type="project" value="TreeGrafter"/>
</dbReference>
<gene>
    <name evidence="5" type="ORF">BJ992_002406</name>
</gene>
<dbReference type="CDD" id="cd00616">
    <property type="entry name" value="AHBA_syn"/>
    <property type="match status" value="1"/>
</dbReference>
<evidence type="ECO:0000256" key="4">
    <source>
        <dbReference type="RuleBase" id="RU004508"/>
    </source>
</evidence>
<sequence>MAENQLAYVTDAMRRGWISGQGPYNDRAAELLAKVTGARHVLLCTSGTTALDLAALTFDPGPGDEIIMPSFTFVSSANAFVLRGAVPVFVDCRPDTLNIDEERIEAAITERTRAVMVVHYAGVACEMERIGKIAERYGLAVIEDNAHGLGGSYRGRPLGSFGSMAALSFHATKNVQCGEGGAVLLADDRLAERAEILREKGTNRRQFFRGQVDMYRWVDVGSAFQPSEIAAAHLAAQLEAFDEIQGRRHAVWNHYHQALAGWAKEQGVALPAVPDGCAHPAHLYYLLLPDLANRQALIGHLKERGVQAVFHYSPLHSSPAGRRYGRPAPGGCPVAENAADRLLRLPLYADLDESACARVVDAVTGYRVS</sequence>
<dbReference type="EMBL" id="JACHIU010000001">
    <property type="protein sequence ID" value="MBB6472975.1"/>
    <property type="molecule type" value="Genomic_DNA"/>
</dbReference>
<evidence type="ECO:0000256" key="2">
    <source>
        <dbReference type="PIRSR" id="PIRSR000390-1"/>
    </source>
</evidence>
<name>A0A7X0IDF8_9ACTN</name>
<proteinExistence type="inferred from homology"/>
<keyword evidence="3 4" id="KW-0663">Pyridoxal phosphate</keyword>
<evidence type="ECO:0000256" key="3">
    <source>
        <dbReference type="PIRSR" id="PIRSR000390-2"/>
    </source>
</evidence>
<dbReference type="InterPro" id="IPR015421">
    <property type="entry name" value="PyrdxlP-dep_Trfase_major"/>
</dbReference>
<dbReference type="SUPFAM" id="SSF53383">
    <property type="entry name" value="PLP-dependent transferases"/>
    <property type="match status" value="1"/>
</dbReference>
<protein>
    <submittedName>
        <fullName evidence="5">dTDP-4-amino-4,6-dideoxygalactose transaminase</fullName>
        <ecNumber evidence="5">2.6.1.59</ecNumber>
    </submittedName>
</protein>
<dbReference type="PIRSF" id="PIRSF000390">
    <property type="entry name" value="PLP_StrS"/>
    <property type="match status" value="1"/>
</dbReference>
<evidence type="ECO:0000256" key="1">
    <source>
        <dbReference type="ARBA" id="ARBA00001933"/>
    </source>
</evidence>
<evidence type="ECO:0000313" key="6">
    <source>
        <dbReference type="Proteomes" id="UP000555564"/>
    </source>
</evidence>
<feature type="modified residue" description="N6-(pyridoxal phosphate)lysine" evidence="3">
    <location>
        <position position="173"/>
    </location>
</feature>
<organism evidence="5 6">
    <name type="scientific">Sphaerisporangium rubeum</name>
    <dbReference type="NCBI Taxonomy" id="321317"/>
    <lineage>
        <taxon>Bacteria</taxon>
        <taxon>Bacillati</taxon>
        <taxon>Actinomycetota</taxon>
        <taxon>Actinomycetes</taxon>
        <taxon>Streptosporangiales</taxon>
        <taxon>Streptosporangiaceae</taxon>
        <taxon>Sphaerisporangium</taxon>
    </lineage>
</organism>